<sequence length="135" mass="15158">MFFSTVFGYFNDQEAFFPINNKTDCSHKKDLLTGKEIYSSYDEPATNEGGQVKLYRAMSGVRLDSIPNHASTKFMVSFLVDVDGSISRERVVKDEVGKVGEQMLKIAKSFKWIPARCKGKKVATITTLSCQICLQ</sequence>
<protein>
    <recommendedName>
        <fullName evidence="2">TonB C-terminal domain-containing protein</fullName>
    </recommendedName>
</protein>
<gene>
    <name evidence="1" type="ORF">ABEG20_19905</name>
</gene>
<evidence type="ECO:0000313" key="1">
    <source>
        <dbReference type="EMBL" id="XBO47559.1"/>
    </source>
</evidence>
<organism evidence="1">
    <name type="scientific">Pedobacter sp. KACC 23697</name>
    <dbReference type="NCBI Taxonomy" id="3149230"/>
    <lineage>
        <taxon>Bacteria</taxon>
        <taxon>Pseudomonadati</taxon>
        <taxon>Bacteroidota</taxon>
        <taxon>Sphingobacteriia</taxon>
        <taxon>Sphingobacteriales</taxon>
        <taxon>Sphingobacteriaceae</taxon>
        <taxon>Pedobacter</taxon>
    </lineage>
</organism>
<evidence type="ECO:0008006" key="2">
    <source>
        <dbReference type="Google" id="ProtNLM"/>
    </source>
</evidence>
<dbReference type="Gene3D" id="3.30.1150.10">
    <property type="match status" value="1"/>
</dbReference>
<dbReference type="AlphaFoldDB" id="A0AAU7K673"/>
<dbReference type="EMBL" id="CP157485">
    <property type="protein sequence ID" value="XBO47559.1"/>
    <property type="molecule type" value="Genomic_DNA"/>
</dbReference>
<reference evidence="1" key="1">
    <citation type="submission" date="2024-05" db="EMBL/GenBank/DDBJ databases">
        <authorList>
            <person name="Kim S."/>
            <person name="Heo J."/>
            <person name="Choi H."/>
            <person name="Choi Y."/>
            <person name="Kwon S.-W."/>
            <person name="Kim Y."/>
        </authorList>
    </citation>
    <scope>NUCLEOTIDE SEQUENCE</scope>
    <source>
        <strain evidence="1">KACC 23697</strain>
    </source>
</reference>
<dbReference type="RefSeq" id="WP_406824982.1">
    <property type="nucleotide sequence ID" value="NZ_CP157485.1"/>
</dbReference>
<accession>A0AAU7K673</accession>
<dbReference type="SUPFAM" id="SSF74653">
    <property type="entry name" value="TolA/TonB C-terminal domain"/>
    <property type="match status" value="1"/>
</dbReference>
<name>A0AAU7K673_9SPHI</name>
<proteinExistence type="predicted"/>